<reference evidence="2" key="1">
    <citation type="journal article" date="2013" name="Genome Announc.">
        <title>Complete Chromosome Sequence of Carnobacterium maltaromaticum LMA 28.</title>
        <authorList>
            <person name="Cailliez-Grimal C."/>
            <person name="Chaillou S."/>
            <person name="Anba-Mondoloni J."/>
            <person name="Loux V."/>
            <person name="Afzal M.I."/>
            <person name="Rahman A."/>
            <person name="Kergourlay G."/>
            <person name="Champomier-Verges M.C."/>
            <person name="Zagorec M."/>
            <person name="Dalgaard P."/>
            <person name="Leisner J.J."/>
            <person name="Prevost H."/>
            <person name="Revol-Junelles A.M."/>
            <person name="Borges F."/>
        </authorList>
    </citation>
    <scope>NUCLEOTIDE SEQUENCE</scope>
    <source>
        <strain evidence="2">LMA28</strain>
    </source>
</reference>
<accession>K8EQ69</accession>
<evidence type="ECO:0000313" key="1">
    <source>
        <dbReference type="EMBL" id="CCO10671.2"/>
    </source>
</evidence>
<evidence type="ECO:0000313" key="2">
    <source>
        <dbReference type="Proteomes" id="UP000000212"/>
    </source>
</evidence>
<dbReference type="RefSeq" id="WP_010050372.1">
    <property type="nucleotide sequence ID" value="NC_019425.2"/>
</dbReference>
<dbReference type="HOGENOM" id="CLU_180653_0_0_9"/>
<evidence type="ECO:0008006" key="3">
    <source>
        <dbReference type="Google" id="ProtNLM"/>
    </source>
</evidence>
<proteinExistence type="predicted"/>
<organism evidence="1 2">
    <name type="scientific">Carnobacterium maltaromaticum LMA28</name>
    <dbReference type="NCBI Taxonomy" id="1234679"/>
    <lineage>
        <taxon>Bacteria</taxon>
        <taxon>Bacillati</taxon>
        <taxon>Bacillota</taxon>
        <taxon>Bacilli</taxon>
        <taxon>Lactobacillales</taxon>
        <taxon>Carnobacteriaceae</taxon>
        <taxon>Carnobacterium</taxon>
    </lineage>
</organism>
<dbReference type="Pfam" id="PF06013">
    <property type="entry name" value="WXG100"/>
    <property type="match status" value="1"/>
</dbReference>
<gene>
    <name evidence="1" type="ORF">BN424_1229</name>
</gene>
<dbReference type="KEGG" id="cml:BN424_1229"/>
<dbReference type="eggNOG" id="ENOG5033ITA">
    <property type="taxonomic scope" value="Bacteria"/>
</dbReference>
<dbReference type="EMBL" id="HE999757">
    <property type="protein sequence ID" value="CCO10671.2"/>
    <property type="molecule type" value="Genomic_DNA"/>
</dbReference>
<dbReference type="InterPro" id="IPR010310">
    <property type="entry name" value="T7SS_ESAT-6-like"/>
</dbReference>
<protein>
    <recommendedName>
        <fullName evidence="3">ESAT-6-like protein</fullName>
    </recommendedName>
</protein>
<dbReference type="Proteomes" id="UP000000212">
    <property type="component" value="Chromosome"/>
</dbReference>
<dbReference type="STRING" id="1234679.BN424_1229"/>
<dbReference type="AlphaFoldDB" id="K8EQ69"/>
<sequence>MAKIEILGESLEQASKGADDLKNSVKTSLDLTKKLKNYVGGAKWSGETRDAFEAYLDIIVQYHEDLYAATKLQTTAFNHLKENIAAFDSQPEAAKVRSL</sequence>
<dbReference type="OrthoDB" id="2224332at2"/>
<keyword evidence="2" id="KW-1185">Reference proteome</keyword>
<name>K8EQ69_CARML</name>